<evidence type="ECO:0000313" key="4">
    <source>
        <dbReference type="Proteomes" id="UP000295794"/>
    </source>
</evidence>
<evidence type="ECO:0000313" key="3">
    <source>
        <dbReference type="Proteomes" id="UP000255108"/>
    </source>
</evidence>
<gene>
    <name evidence="2" type="ORF">EV682_10697</name>
    <name evidence="1" type="ORF">NCTC11159_03163</name>
</gene>
<dbReference type="EMBL" id="SMBT01000006">
    <property type="protein sequence ID" value="TCU86213.1"/>
    <property type="molecule type" value="Genomic_DNA"/>
</dbReference>
<reference evidence="1 3" key="1">
    <citation type="submission" date="2018-06" db="EMBL/GenBank/DDBJ databases">
        <authorList>
            <consortium name="Pathogen Informatics"/>
            <person name="Doyle S."/>
        </authorList>
    </citation>
    <scope>NUCLEOTIDE SEQUENCE [LARGE SCALE GENOMIC DNA]</scope>
    <source>
        <strain evidence="1 3">NCTC11159</strain>
    </source>
</reference>
<evidence type="ECO:0000313" key="2">
    <source>
        <dbReference type="EMBL" id="TCU86213.1"/>
    </source>
</evidence>
<dbReference type="Proteomes" id="UP000255108">
    <property type="component" value="Unassembled WGS sequence"/>
</dbReference>
<accession>A0A377SRD7</accession>
<proteinExistence type="predicted"/>
<sequence length="61" mass="7119">MKALISKMLVKPMAFCDTRHHGHGFHAKAETDEGLEHRLRKAAMIAAARMEEWRCRCRERV</sequence>
<dbReference type="RefSeq" id="WP_115228409.1">
    <property type="nucleotide sequence ID" value="NZ_CAWOLO010000006.1"/>
</dbReference>
<reference evidence="2 4" key="2">
    <citation type="submission" date="2019-03" db="EMBL/GenBank/DDBJ databases">
        <title>Genomic Encyclopedia of Type Strains, Phase IV (KMG-IV): sequencing the most valuable type-strain genomes for metagenomic binning, comparative biology and taxonomic classification.</title>
        <authorList>
            <person name="Goeker M."/>
        </authorList>
    </citation>
    <scope>NUCLEOTIDE SEQUENCE [LARGE SCALE GENOMIC DNA]</scope>
    <source>
        <strain evidence="2 4">DSM 3764</strain>
    </source>
</reference>
<keyword evidence="4" id="KW-1185">Reference proteome</keyword>
<name>A0A377SRD7_9NEIS</name>
<dbReference type="AlphaFoldDB" id="A0A377SRD7"/>
<organism evidence="1 3">
    <name type="scientific">Iodobacter fluviatilis</name>
    <dbReference type="NCBI Taxonomy" id="537"/>
    <lineage>
        <taxon>Bacteria</taxon>
        <taxon>Pseudomonadati</taxon>
        <taxon>Pseudomonadota</taxon>
        <taxon>Betaproteobacteria</taxon>
        <taxon>Neisseriales</taxon>
        <taxon>Chitinibacteraceae</taxon>
        <taxon>Iodobacter</taxon>
    </lineage>
</organism>
<dbReference type="EMBL" id="UGHR01000003">
    <property type="protein sequence ID" value="STR44624.1"/>
    <property type="molecule type" value="Genomic_DNA"/>
</dbReference>
<evidence type="ECO:0000313" key="1">
    <source>
        <dbReference type="EMBL" id="STR44624.1"/>
    </source>
</evidence>
<dbReference type="OrthoDB" id="9899421at2"/>
<protein>
    <submittedName>
        <fullName evidence="1">Uncharacterized protein</fullName>
    </submittedName>
</protein>
<dbReference type="Proteomes" id="UP000295794">
    <property type="component" value="Unassembled WGS sequence"/>
</dbReference>